<dbReference type="OrthoDB" id="1921166at2759"/>
<keyword evidence="3" id="KW-1185">Reference proteome</keyword>
<name>A0A833RE41_9POAL</name>
<protein>
    <submittedName>
        <fullName evidence="2">Uncharacterized protein</fullName>
    </submittedName>
</protein>
<feature type="compositionally biased region" description="Acidic residues" evidence="1">
    <location>
        <begin position="285"/>
        <end position="294"/>
    </location>
</feature>
<reference evidence="2" key="1">
    <citation type="submission" date="2020-01" db="EMBL/GenBank/DDBJ databases">
        <title>Genome sequence of Kobresia littledalei, the first chromosome-level genome in the family Cyperaceae.</title>
        <authorList>
            <person name="Qu G."/>
        </authorList>
    </citation>
    <scope>NUCLEOTIDE SEQUENCE</scope>
    <source>
        <strain evidence="2">C.B.Clarke</strain>
        <tissue evidence="2">Leaf</tissue>
    </source>
</reference>
<proteinExistence type="predicted"/>
<dbReference type="PANTHER" id="PTHR31197:SF5">
    <property type="entry name" value="OS01G0612600 PROTEIN"/>
    <property type="match status" value="1"/>
</dbReference>
<dbReference type="Proteomes" id="UP000623129">
    <property type="component" value="Unassembled WGS sequence"/>
</dbReference>
<gene>
    <name evidence="2" type="ORF">FCM35_KLT15380</name>
</gene>
<accession>A0A833RE41</accession>
<dbReference type="EMBL" id="SWLB01000003">
    <property type="protein sequence ID" value="KAF3339609.1"/>
    <property type="molecule type" value="Genomic_DNA"/>
</dbReference>
<feature type="compositionally biased region" description="Polar residues" evidence="1">
    <location>
        <begin position="19"/>
        <end position="32"/>
    </location>
</feature>
<feature type="compositionally biased region" description="Low complexity" evidence="1">
    <location>
        <begin position="247"/>
        <end position="257"/>
    </location>
</feature>
<dbReference type="AlphaFoldDB" id="A0A833RE41"/>
<dbReference type="PANTHER" id="PTHR31197">
    <property type="entry name" value="OS01G0612600 PROTEIN"/>
    <property type="match status" value="1"/>
</dbReference>
<evidence type="ECO:0000256" key="1">
    <source>
        <dbReference type="SAM" id="MobiDB-lite"/>
    </source>
</evidence>
<feature type="region of interest" description="Disordered" evidence="1">
    <location>
        <begin position="1"/>
        <end position="40"/>
    </location>
</feature>
<evidence type="ECO:0000313" key="2">
    <source>
        <dbReference type="EMBL" id="KAF3339609.1"/>
    </source>
</evidence>
<comment type="caution">
    <text evidence="2">The sequence shown here is derived from an EMBL/GenBank/DDBJ whole genome shotgun (WGS) entry which is preliminary data.</text>
</comment>
<feature type="region of interest" description="Disordered" evidence="1">
    <location>
        <begin position="275"/>
        <end position="321"/>
    </location>
</feature>
<dbReference type="Pfam" id="PF07800">
    <property type="entry name" value="DUF1644"/>
    <property type="match status" value="1"/>
</dbReference>
<organism evidence="2 3">
    <name type="scientific">Carex littledalei</name>
    <dbReference type="NCBI Taxonomy" id="544730"/>
    <lineage>
        <taxon>Eukaryota</taxon>
        <taxon>Viridiplantae</taxon>
        <taxon>Streptophyta</taxon>
        <taxon>Embryophyta</taxon>
        <taxon>Tracheophyta</taxon>
        <taxon>Spermatophyta</taxon>
        <taxon>Magnoliopsida</taxon>
        <taxon>Liliopsida</taxon>
        <taxon>Poales</taxon>
        <taxon>Cyperaceae</taxon>
        <taxon>Cyperoideae</taxon>
        <taxon>Cariceae</taxon>
        <taxon>Carex</taxon>
        <taxon>Carex subgen. Euthyceras</taxon>
    </lineage>
</organism>
<dbReference type="InterPro" id="IPR012866">
    <property type="entry name" value="DUF1644"/>
</dbReference>
<feature type="region of interest" description="Disordered" evidence="1">
    <location>
        <begin position="240"/>
        <end position="261"/>
    </location>
</feature>
<dbReference type="InterPro" id="IPR013083">
    <property type="entry name" value="Znf_RING/FYVE/PHD"/>
</dbReference>
<evidence type="ECO:0000313" key="3">
    <source>
        <dbReference type="Proteomes" id="UP000623129"/>
    </source>
</evidence>
<sequence>MPKERREKISRAAPYRAGCSSSKSIRHSTSPSTEIRPVPIPEPVITPIEAKEYDEARCPVCMDHPHNAVLLQCTSSHNGCRAFMCDTSYRHSNCLDQFRRLNNANNTNTNTSSEELAKLSCPLCRGSVTGSTVVESARNYMNLKTRNCSSDSCEFTGTYGELRKHAREVHPNTRPSETDPERMRDWRRMERERDIGDLFSVLGEEEDEFGSGRYLSFPPFAIFLIVHVLSEDGLRTVTRSINGTDNSLRSSRSSSRAQRTRRRVLWGDGVDNFGDEFGDANREREEDDSYDEGGSEPQRDLGRRRPRRRLRMTQSDDDSEV</sequence>
<feature type="compositionally biased region" description="Basic and acidic residues" evidence="1">
    <location>
        <begin position="1"/>
        <end position="10"/>
    </location>
</feature>
<dbReference type="Gene3D" id="3.30.40.10">
    <property type="entry name" value="Zinc/RING finger domain, C3HC4 (zinc finger)"/>
    <property type="match status" value="1"/>
</dbReference>